<dbReference type="WormBase" id="SRAE_0000026650">
    <property type="protein sequence ID" value="SRP01442"/>
    <property type="gene ID" value="WBGene00256008"/>
</dbReference>
<name>A0A090MSB1_STRRB</name>
<keyword evidence="4" id="KW-1185">Reference proteome</keyword>
<dbReference type="GeneID" id="36373506"/>
<evidence type="ECO:0000313" key="4">
    <source>
        <dbReference type="Proteomes" id="UP000035682"/>
    </source>
</evidence>
<keyword evidence="1" id="KW-0472">Membrane</keyword>
<evidence type="ECO:0000256" key="2">
    <source>
        <dbReference type="SAM" id="SignalP"/>
    </source>
</evidence>
<feature type="signal peptide" evidence="2">
    <location>
        <begin position="1"/>
        <end position="18"/>
    </location>
</feature>
<reference evidence="4" key="1">
    <citation type="submission" date="2014-09" db="EMBL/GenBank/DDBJ databases">
        <authorList>
            <person name="Martin A.A."/>
        </authorList>
    </citation>
    <scope>NUCLEOTIDE SEQUENCE</scope>
    <source>
        <strain evidence="4">ED321</strain>
    </source>
</reference>
<proteinExistence type="predicted"/>
<feature type="chain" id="PRO_5015031219" evidence="2">
    <location>
        <begin position="19"/>
        <end position="425"/>
    </location>
</feature>
<evidence type="ECO:0000313" key="5">
    <source>
        <dbReference type="WBParaSite" id="SRAE_0000026650.1"/>
    </source>
</evidence>
<evidence type="ECO:0000313" key="3">
    <source>
        <dbReference type="EMBL" id="CEF61138.1"/>
    </source>
</evidence>
<feature type="transmembrane region" description="Helical" evidence="1">
    <location>
        <begin position="321"/>
        <end position="341"/>
    </location>
</feature>
<reference evidence="3" key="2">
    <citation type="submission" date="2014-09" db="EMBL/GenBank/DDBJ databases">
        <authorList>
            <person name="Aslett A.Martin."/>
        </authorList>
    </citation>
    <scope>NUCLEOTIDE SEQUENCE</scope>
    <source>
        <strain evidence="3">ED321 Heterogonic</strain>
    </source>
</reference>
<accession>A0A090MSB1</accession>
<dbReference type="Proteomes" id="UP000035682">
    <property type="component" value="Unplaced"/>
</dbReference>
<reference evidence="5" key="3">
    <citation type="submission" date="2020-12" db="UniProtKB">
        <authorList>
            <consortium name="WormBaseParasite"/>
        </authorList>
    </citation>
    <scope>IDENTIFICATION</scope>
</reference>
<dbReference type="RefSeq" id="XP_024500347.1">
    <property type="nucleotide sequence ID" value="XM_024646134.1"/>
</dbReference>
<dbReference type="WBParaSite" id="SRAE_0000026650.1">
    <property type="protein sequence ID" value="SRAE_0000026650.1"/>
    <property type="gene ID" value="WBGene00256008"/>
</dbReference>
<dbReference type="EMBL" id="LN609405">
    <property type="protein sequence ID" value="CEF61138.1"/>
    <property type="molecule type" value="Genomic_DNA"/>
</dbReference>
<evidence type="ECO:0000313" key="6">
    <source>
        <dbReference type="WormBase" id="SRAE_0000026650"/>
    </source>
</evidence>
<keyword evidence="1" id="KW-1133">Transmembrane helix</keyword>
<protein>
    <submittedName>
        <fullName evidence="3 5">Uncharacterized protein</fullName>
    </submittedName>
</protein>
<evidence type="ECO:0000256" key="1">
    <source>
        <dbReference type="SAM" id="Phobius"/>
    </source>
</evidence>
<dbReference type="AlphaFoldDB" id="A0A090MSB1"/>
<dbReference type="CTD" id="36373506"/>
<sequence length="425" mass="51244">MIKLFLFLFNILIISNEQQYVDKIIEEKCNIEHAQIYNPYFKNQKLFIIADDCNFIEYKTLNYTLKNNNCNNSLKILLMSEEFIENDTKFKSIYILYKNDLSQRFELKKVYEEKSNVYYVPGQLFFESNSISTIQKINCRIVDIIINFLSSNYNITKNAFFIRITTDLYEDKKVIINVYITFKNRNNFYIKMFTLLINFDESNLDETRNVENCTDKNANKYYKIISFDDNYKILHTSQDSIQVLYYNDFTINVKKIFNYYKLYNEIKIELIYKNMMKSQVTLCLDKINISRPIYIYFYDEDLFEKVENDRNMKYIKNRNTIIYIIIIVILIIIIFLSSKIIKKEYKKKNIIDKKKKIEKKKNKKLYEIINEKLKQQLSNNDNGNGPIVPYVKFDKRYNEKKIISKKRITGMKIKTLSKNIEYVST</sequence>
<gene>
    <name evidence="3 5 6" type="ORF">SRAE_0000026650</name>
</gene>
<organism evidence="3">
    <name type="scientific">Strongyloides ratti</name>
    <name type="common">Parasitic roundworm</name>
    <dbReference type="NCBI Taxonomy" id="34506"/>
    <lineage>
        <taxon>Eukaryota</taxon>
        <taxon>Metazoa</taxon>
        <taxon>Ecdysozoa</taxon>
        <taxon>Nematoda</taxon>
        <taxon>Chromadorea</taxon>
        <taxon>Rhabditida</taxon>
        <taxon>Tylenchina</taxon>
        <taxon>Panagrolaimomorpha</taxon>
        <taxon>Strongyloidoidea</taxon>
        <taxon>Strongyloididae</taxon>
        <taxon>Strongyloides</taxon>
    </lineage>
</organism>
<keyword evidence="1" id="KW-0812">Transmembrane</keyword>
<keyword evidence="2" id="KW-0732">Signal</keyword>